<evidence type="ECO:0000259" key="5">
    <source>
        <dbReference type="Pfam" id="PF14905"/>
    </source>
</evidence>
<comment type="subcellular location">
    <subcellularLocation>
        <location evidence="1">Cell outer membrane</location>
    </subcellularLocation>
</comment>
<protein>
    <submittedName>
        <fullName evidence="6">Outer membrane beta-barrel family protein</fullName>
    </submittedName>
</protein>
<dbReference type="InterPro" id="IPR041700">
    <property type="entry name" value="OMP_b-brl_3"/>
</dbReference>
<organism evidence="6 7">
    <name type="scientific">Chryseobacterium ginsengisoli</name>
    <dbReference type="NCBI Taxonomy" id="363853"/>
    <lineage>
        <taxon>Bacteria</taxon>
        <taxon>Pseudomonadati</taxon>
        <taxon>Bacteroidota</taxon>
        <taxon>Flavobacteriia</taxon>
        <taxon>Flavobacteriales</taxon>
        <taxon>Weeksellaceae</taxon>
        <taxon>Chryseobacterium group</taxon>
        <taxon>Chryseobacterium</taxon>
    </lineage>
</organism>
<sequence length="772" mass="88387">MKSIIALLFLFSIGLSAQSHFSISGEILDQKNERLELSEVNLFDDQDKIVKSTVSQDGTFEFKNIDANTSYYIQIVNHSKIQNELPFTLNEDYKFKIIFNPRMTDLEELKIVKNINSVKTENGNLSIDIANSALSKVANSTDLLSRLPFVRIDPNGENLSFVGKGVPLLYIDNQRVDFSLISALSVDDIKSIELIRNPSIKYEAEGKAVIKINLKKSRKEGQKLILTETGIFQKKYSNYLSGNYQAKKNKTEWKLNASYNQINHWESNGYDYAIDTKAIASDYIIKSVTKRPQLIFGANFYQELDKEGDYISLALNGNMRPDKGDNTTVTNYSENAMNTNVQTLNRQDRNRATVNAMFNFNKNLPKLDANIFTGFQYKRENDQVDYNFYDNKDFAGYEFSQFRHQLYSGNIYSGRIDIEKKFSDLFKVESGGSFNSAEAFTDNTTQFGNIKNPERLEYFFRESNLATYANLDINIKKFALKAGVRMENTIAKGENEETSVDNIARNYTDWFPSFQLSFEPNENFNYSLDYRRSISRPNYGNLASGGLYGSPYVEYRGNPLLLPSYSNTVTLNAKLKKWSITASVYEDKNPMGYTLVFDEAKNISTFMIVNFDKEIGGNLSADYELTLKKFKSQNSLSLNYDKIEDTMAVSQKSTPYIYFSTNNSYSFKKNLSFLLDASYITNRTEGIFEYNAMCLINLGVNASIRQFDFTVRYNDVFKQMDYIQKLTYKKMSSTGTFYGNTPTISLTVKYNLGNISKSNYKEKVVNENADRL</sequence>
<gene>
    <name evidence="6" type="ORF">GCM10023210_02180</name>
</gene>
<dbReference type="SUPFAM" id="SSF56935">
    <property type="entry name" value="Porins"/>
    <property type="match status" value="1"/>
</dbReference>
<feature type="domain" description="Outer membrane protein beta-barrel" evidence="5">
    <location>
        <begin position="365"/>
        <end position="750"/>
    </location>
</feature>
<evidence type="ECO:0000256" key="3">
    <source>
        <dbReference type="ARBA" id="ARBA00023237"/>
    </source>
</evidence>
<name>A0ABP9LUR1_9FLAO</name>
<feature type="signal peptide" evidence="4">
    <location>
        <begin position="1"/>
        <end position="17"/>
    </location>
</feature>
<evidence type="ECO:0000256" key="1">
    <source>
        <dbReference type="ARBA" id="ARBA00004442"/>
    </source>
</evidence>
<feature type="chain" id="PRO_5045399365" evidence="4">
    <location>
        <begin position="18"/>
        <end position="772"/>
    </location>
</feature>
<reference evidence="7" key="1">
    <citation type="journal article" date="2019" name="Int. J. Syst. Evol. Microbiol.">
        <title>The Global Catalogue of Microorganisms (GCM) 10K type strain sequencing project: providing services to taxonomists for standard genome sequencing and annotation.</title>
        <authorList>
            <consortium name="The Broad Institute Genomics Platform"/>
            <consortium name="The Broad Institute Genome Sequencing Center for Infectious Disease"/>
            <person name="Wu L."/>
            <person name="Ma J."/>
        </authorList>
    </citation>
    <scope>NUCLEOTIDE SEQUENCE [LARGE SCALE GENOMIC DNA]</scope>
    <source>
        <strain evidence="7">JCM 18019</strain>
    </source>
</reference>
<dbReference type="Gene3D" id="2.40.170.20">
    <property type="entry name" value="TonB-dependent receptor, beta-barrel domain"/>
    <property type="match status" value="1"/>
</dbReference>
<dbReference type="Pfam" id="PF14905">
    <property type="entry name" value="OMP_b-brl_3"/>
    <property type="match status" value="1"/>
</dbReference>
<dbReference type="PANTHER" id="PTHR40980">
    <property type="entry name" value="PLUG DOMAIN-CONTAINING PROTEIN"/>
    <property type="match status" value="1"/>
</dbReference>
<dbReference type="EMBL" id="BAABHX010000001">
    <property type="protein sequence ID" value="GAA5083467.1"/>
    <property type="molecule type" value="Genomic_DNA"/>
</dbReference>
<keyword evidence="2" id="KW-0472">Membrane</keyword>
<evidence type="ECO:0000313" key="6">
    <source>
        <dbReference type="EMBL" id="GAA5083467.1"/>
    </source>
</evidence>
<keyword evidence="3" id="KW-0998">Cell outer membrane</keyword>
<evidence type="ECO:0000313" key="7">
    <source>
        <dbReference type="Proteomes" id="UP001500353"/>
    </source>
</evidence>
<keyword evidence="4" id="KW-0732">Signal</keyword>
<evidence type="ECO:0000256" key="2">
    <source>
        <dbReference type="ARBA" id="ARBA00023136"/>
    </source>
</evidence>
<dbReference type="RefSeq" id="WP_345199763.1">
    <property type="nucleotide sequence ID" value="NZ_BAABHX010000001.1"/>
</dbReference>
<accession>A0ABP9LUR1</accession>
<evidence type="ECO:0000256" key="4">
    <source>
        <dbReference type="SAM" id="SignalP"/>
    </source>
</evidence>
<dbReference type="PANTHER" id="PTHR40980:SF3">
    <property type="entry name" value="TONB-DEPENDENT RECEPTOR-LIKE BETA-BARREL DOMAIN-CONTAINING PROTEIN"/>
    <property type="match status" value="1"/>
</dbReference>
<comment type="caution">
    <text evidence="6">The sequence shown here is derived from an EMBL/GenBank/DDBJ whole genome shotgun (WGS) entry which is preliminary data.</text>
</comment>
<dbReference type="Proteomes" id="UP001500353">
    <property type="component" value="Unassembled WGS sequence"/>
</dbReference>
<proteinExistence type="predicted"/>
<dbReference type="InterPro" id="IPR036942">
    <property type="entry name" value="Beta-barrel_TonB_sf"/>
</dbReference>
<keyword evidence="7" id="KW-1185">Reference proteome</keyword>